<evidence type="ECO:0000256" key="2">
    <source>
        <dbReference type="ARBA" id="ARBA00022448"/>
    </source>
</evidence>
<feature type="transmembrane region" description="Helical" evidence="8">
    <location>
        <begin position="81"/>
        <end position="99"/>
    </location>
</feature>
<evidence type="ECO:0000256" key="4">
    <source>
        <dbReference type="ARBA" id="ARBA00022989"/>
    </source>
</evidence>
<protein>
    <submittedName>
        <fullName evidence="9">Uncharacterized protein</fullName>
    </submittedName>
</protein>
<feature type="region of interest" description="Disordered" evidence="7">
    <location>
        <begin position="219"/>
        <end position="240"/>
    </location>
</feature>
<keyword evidence="6 8" id="KW-0472">Membrane</keyword>
<evidence type="ECO:0000256" key="5">
    <source>
        <dbReference type="ARBA" id="ARBA00023065"/>
    </source>
</evidence>
<evidence type="ECO:0000256" key="6">
    <source>
        <dbReference type="ARBA" id="ARBA00023136"/>
    </source>
</evidence>
<dbReference type="AlphaFoldDB" id="A0AAJ4XMH3"/>
<keyword evidence="5" id="KW-0406">Ion transport</keyword>
<dbReference type="Pfam" id="PF25539">
    <property type="entry name" value="Bestrophin_2"/>
    <property type="match status" value="1"/>
</dbReference>
<organism evidence="9 10">
    <name type="scientific">Melanopsichium pennsylvanicum</name>
    <dbReference type="NCBI Taxonomy" id="63383"/>
    <lineage>
        <taxon>Eukaryota</taxon>
        <taxon>Fungi</taxon>
        <taxon>Dikarya</taxon>
        <taxon>Basidiomycota</taxon>
        <taxon>Ustilaginomycotina</taxon>
        <taxon>Ustilaginomycetes</taxon>
        <taxon>Ustilaginales</taxon>
        <taxon>Ustilaginaceae</taxon>
        <taxon>Melanopsichium</taxon>
    </lineage>
</organism>
<evidence type="ECO:0000256" key="3">
    <source>
        <dbReference type="ARBA" id="ARBA00022692"/>
    </source>
</evidence>
<dbReference type="GO" id="GO:0016020">
    <property type="term" value="C:membrane"/>
    <property type="evidence" value="ECO:0007669"/>
    <property type="project" value="UniProtKB-SubCell"/>
</dbReference>
<sequence>MIKLVQGQIQSVLRDALRPTLLSLVWLFLLLILKTATATGRFPTWPEQARTSLHSSFLPSNLDQNESGIDPDAMWKDAEWAAYRVMTSLSTVTGLLLAFRSNSAMERWSTARRKWSDVLATSRSLLRLLSPSLLSAPLQGNDDNTAATKSLADFAQAQGRRREAEATLASIPFFSISLMHEMRGIPLSLRSSSSELTGLLRDDLISLLPPALVAAVNRQNADPAARTSPNKASEEEKRKQMANLNSPHIIQSLAHSNASSVNLALASLVLLQQHLDHFHESTVLSGPIYAHSIGLVNSLSLHMTELERVRDTPIPHAVSKHFLRLLTIHTVLLPVVVVQRLHSERWWMGMAIVGLVTSMLYGVDSFAARLGQPMGLDREDLPLEKYVADVQRQWAEVRDCCGTSK</sequence>
<evidence type="ECO:0000256" key="1">
    <source>
        <dbReference type="ARBA" id="ARBA00004141"/>
    </source>
</evidence>
<feature type="transmembrane region" description="Helical" evidence="8">
    <location>
        <begin position="347"/>
        <end position="368"/>
    </location>
</feature>
<dbReference type="InterPro" id="IPR044669">
    <property type="entry name" value="YneE/VCCN1/2-like"/>
</dbReference>
<dbReference type="EMBL" id="OAPG01000008">
    <property type="protein sequence ID" value="SNX84982.1"/>
    <property type="molecule type" value="Genomic_DNA"/>
</dbReference>
<dbReference type="PANTHER" id="PTHR33281:SF21">
    <property type="entry name" value="MEMBRANE PROTEIN"/>
    <property type="match status" value="1"/>
</dbReference>
<keyword evidence="2" id="KW-0813">Transport</keyword>
<name>A0AAJ4XMH3_9BASI</name>
<gene>
    <name evidence="9" type="ORF">MEPE_03691</name>
</gene>
<keyword evidence="10" id="KW-1185">Reference proteome</keyword>
<evidence type="ECO:0000256" key="7">
    <source>
        <dbReference type="SAM" id="MobiDB-lite"/>
    </source>
</evidence>
<accession>A0AAJ4XMH3</accession>
<comment type="subcellular location">
    <subcellularLocation>
        <location evidence="1">Membrane</location>
        <topology evidence="1">Multi-pass membrane protein</topology>
    </subcellularLocation>
</comment>
<reference evidence="9" key="1">
    <citation type="submission" date="2023-10" db="EMBL/GenBank/DDBJ databases">
        <authorList>
            <person name="Guldener U."/>
        </authorList>
    </citation>
    <scope>NUCLEOTIDE SEQUENCE</scope>
    <source>
        <strain evidence="9">Mp4</strain>
    </source>
</reference>
<evidence type="ECO:0000256" key="8">
    <source>
        <dbReference type="SAM" id="Phobius"/>
    </source>
</evidence>
<comment type="caution">
    <text evidence="9">The sequence shown here is derived from an EMBL/GenBank/DDBJ whole genome shotgun (WGS) entry which is preliminary data.</text>
</comment>
<dbReference type="PANTHER" id="PTHR33281">
    <property type="entry name" value="UPF0187 PROTEIN YNEE"/>
    <property type="match status" value="1"/>
</dbReference>
<evidence type="ECO:0000313" key="10">
    <source>
        <dbReference type="Proteomes" id="UP001294444"/>
    </source>
</evidence>
<keyword evidence="3 8" id="KW-0812">Transmembrane</keyword>
<keyword evidence="4 8" id="KW-1133">Transmembrane helix</keyword>
<dbReference type="GO" id="GO:0005254">
    <property type="term" value="F:chloride channel activity"/>
    <property type="evidence" value="ECO:0007669"/>
    <property type="project" value="InterPro"/>
</dbReference>
<evidence type="ECO:0000313" key="9">
    <source>
        <dbReference type="EMBL" id="SNX84982.1"/>
    </source>
</evidence>
<proteinExistence type="predicted"/>
<dbReference type="Proteomes" id="UP001294444">
    <property type="component" value="Unassembled WGS sequence"/>
</dbReference>